<dbReference type="EMBL" id="CAJOAY010003466">
    <property type="protein sequence ID" value="CAF4023678.1"/>
    <property type="molecule type" value="Genomic_DNA"/>
</dbReference>
<feature type="domain" description="EGF-like" evidence="1">
    <location>
        <begin position="91"/>
        <end position="134"/>
    </location>
</feature>
<comment type="caution">
    <text evidence="2">The sequence shown here is derived from an EMBL/GenBank/DDBJ whole genome shotgun (WGS) entry which is preliminary data.</text>
</comment>
<gene>
    <name evidence="2" type="ORF">OKA104_LOCUS31126</name>
</gene>
<dbReference type="AlphaFoldDB" id="A0A819Q0R6"/>
<protein>
    <recommendedName>
        <fullName evidence="1">EGF-like domain-containing protein</fullName>
    </recommendedName>
</protein>
<proteinExistence type="predicted"/>
<feature type="non-terminal residue" evidence="2">
    <location>
        <position position="1"/>
    </location>
</feature>
<organism evidence="2 3">
    <name type="scientific">Adineta steineri</name>
    <dbReference type="NCBI Taxonomy" id="433720"/>
    <lineage>
        <taxon>Eukaryota</taxon>
        <taxon>Metazoa</taxon>
        <taxon>Spiralia</taxon>
        <taxon>Gnathifera</taxon>
        <taxon>Rotifera</taxon>
        <taxon>Eurotatoria</taxon>
        <taxon>Bdelloidea</taxon>
        <taxon>Adinetida</taxon>
        <taxon>Adinetidae</taxon>
        <taxon>Adineta</taxon>
    </lineage>
</organism>
<dbReference type="InterPro" id="IPR000742">
    <property type="entry name" value="EGF"/>
</dbReference>
<feature type="domain" description="EGF-like" evidence="1">
    <location>
        <begin position="1"/>
        <end position="44"/>
    </location>
</feature>
<reference evidence="2" key="1">
    <citation type="submission" date="2021-02" db="EMBL/GenBank/DDBJ databases">
        <authorList>
            <person name="Nowell W R."/>
        </authorList>
    </citation>
    <scope>NUCLEOTIDE SEQUENCE</scope>
</reference>
<accession>A0A819Q0R6</accession>
<dbReference type="SUPFAM" id="SSF57196">
    <property type="entry name" value="EGF/Laminin"/>
    <property type="match status" value="1"/>
</dbReference>
<evidence type="ECO:0000313" key="3">
    <source>
        <dbReference type="Proteomes" id="UP000663881"/>
    </source>
</evidence>
<name>A0A819Q0R6_9BILA</name>
<dbReference type="Gene3D" id="2.10.25.10">
    <property type="entry name" value="Laminin"/>
    <property type="match status" value="2"/>
</dbReference>
<evidence type="ECO:0000313" key="2">
    <source>
        <dbReference type="EMBL" id="CAF4023678.1"/>
    </source>
</evidence>
<dbReference type="Proteomes" id="UP000663881">
    <property type="component" value="Unassembled WGS sequence"/>
</dbReference>
<feature type="domain" description="EGF-like" evidence="1">
    <location>
        <begin position="136"/>
        <end position="179"/>
    </location>
</feature>
<feature type="domain" description="EGF-like" evidence="1">
    <location>
        <begin position="46"/>
        <end position="83"/>
    </location>
</feature>
<evidence type="ECO:0000259" key="1">
    <source>
        <dbReference type="SMART" id="SM00181"/>
    </source>
</evidence>
<dbReference type="SMART" id="SM00181">
    <property type="entry name" value="EGF"/>
    <property type="match status" value="4"/>
</dbReference>
<sequence length="284" mass="29722">ICKVNNGGCGDNAICSRSSSTGAVKCTCKTGYTNTGSSSQVTCTDSCKVNNGGCNENAECSHDSKIFATKCACKTGYVVVGCTCNPVCVDECEVDNGNCPYNSVCSHDAKTFATICSCKVGTTNTGSKHKLVCTDSCEVKNGECDANAMCSHDAATNAVKCTCKIGYANTGSNGHVTCTLTAGRCVANVNSKHVNTTSKAFQKGTCPVSSNGRYGWHFTTPDVSTLFVSIECQFKTAGRVTRMIQTPSTQHAYVYTPTHDTLLSATAVVHGSTKSFSLEHVCGN</sequence>